<gene>
    <name evidence="8" type="ORF">LUZ61_018310</name>
</gene>
<organism evidence="8 9">
    <name type="scientific">Rhynchospora tenuis</name>
    <dbReference type="NCBI Taxonomy" id="198213"/>
    <lineage>
        <taxon>Eukaryota</taxon>
        <taxon>Viridiplantae</taxon>
        <taxon>Streptophyta</taxon>
        <taxon>Embryophyta</taxon>
        <taxon>Tracheophyta</taxon>
        <taxon>Spermatophyta</taxon>
        <taxon>Magnoliopsida</taxon>
        <taxon>Liliopsida</taxon>
        <taxon>Poales</taxon>
        <taxon>Cyperaceae</taxon>
        <taxon>Cyperoideae</taxon>
        <taxon>Rhynchosporeae</taxon>
        <taxon>Rhynchospora</taxon>
    </lineage>
</organism>
<sequence>MGRISTSSSFAFFFIVIMLSLYLPFALARSSLPSASNPHDLLSVVAAKQVGSWPCCDKCGFCTKSFPPLCNCLDLHPLCPPECKSCVEEDQNPALSADAPRKYRCEDVIVNFCKYTCTSASVLNQ</sequence>
<comment type="caution">
    <text evidence="8">The sequence shown here is derived from an EMBL/GenBank/DDBJ whole genome shotgun (WGS) entry which is preliminary data.</text>
</comment>
<dbReference type="InterPro" id="IPR035995">
    <property type="entry name" value="Bowman-Birk_prot_inh"/>
</dbReference>
<dbReference type="Gene3D" id="2.10.69.10">
    <property type="entry name" value="Cysteine Protease (Bromelain) Inhibitor, subunit H"/>
    <property type="match status" value="1"/>
</dbReference>
<dbReference type="SUPFAM" id="SSF57247">
    <property type="entry name" value="Bowman-Birk inhibitor, BBI"/>
    <property type="match status" value="1"/>
</dbReference>
<evidence type="ECO:0000313" key="9">
    <source>
        <dbReference type="Proteomes" id="UP001210211"/>
    </source>
</evidence>
<evidence type="ECO:0000259" key="7">
    <source>
        <dbReference type="SMART" id="SM00269"/>
    </source>
</evidence>
<dbReference type="AlphaFoldDB" id="A0AAD6ELV5"/>
<dbReference type="EMBL" id="JAMRDG010000002">
    <property type="protein sequence ID" value="KAJ3689146.1"/>
    <property type="molecule type" value="Genomic_DNA"/>
</dbReference>
<proteinExistence type="inferred from homology"/>
<dbReference type="SMART" id="SM00269">
    <property type="entry name" value="BowB"/>
    <property type="match status" value="1"/>
</dbReference>
<reference evidence="8 9" key="1">
    <citation type="journal article" date="2022" name="Cell">
        <title>Repeat-based holocentromeres influence genome architecture and karyotype evolution.</title>
        <authorList>
            <person name="Hofstatter P.G."/>
            <person name="Thangavel G."/>
            <person name="Lux T."/>
            <person name="Neumann P."/>
            <person name="Vondrak T."/>
            <person name="Novak P."/>
            <person name="Zhang M."/>
            <person name="Costa L."/>
            <person name="Castellani M."/>
            <person name="Scott A."/>
            <person name="Toegelov H."/>
            <person name="Fuchs J."/>
            <person name="Mata-Sucre Y."/>
            <person name="Dias Y."/>
            <person name="Vanzela A.L.L."/>
            <person name="Huettel B."/>
            <person name="Almeida C.C.S."/>
            <person name="Simkova H."/>
            <person name="Souza G."/>
            <person name="Pedrosa-Harand A."/>
            <person name="Macas J."/>
            <person name="Mayer K.F.X."/>
            <person name="Houben A."/>
            <person name="Marques A."/>
        </authorList>
    </citation>
    <scope>NUCLEOTIDE SEQUENCE [LARGE SCALE GENOMIC DNA]</scope>
    <source>
        <strain evidence="8">RhyTen1mFocal</strain>
    </source>
</reference>
<accession>A0AAD6ELV5</accession>
<dbReference type="Proteomes" id="UP001210211">
    <property type="component" value="Unassembled WGS sequence"/>
</dbReference>
<dbReference type="Pfam" id="PF00228">
    <property type="entry name" value="Bowman-Birk_leg"/>
    <property type="match status" value="1"/>
</dbReference>
<name>A0AAD6ELV5_9POAL</name>
<feature type="domain" description="Bowman-Birk serine protease inhibitors family" evidence="7">
    <location>
        <begin position="55"/>
        <end position="117"/>
    </location>
</feature>
<evidence type="ECO:0000256" key="4">
    <source>
        <dbReference type="ARBA" id="ARBA00023157"/>
    </source>
</evidence>
<evidence type="ECO:0000256" key="6">
    <source>
        <dbReference type="SAM" id="SignalP"/>
    </source>
</evidence>
<evidence type="ECO:0000256" key="2">
    <source>
        <dbReference type="ARBA" id="ARBA00022690"/>
    </source>
</evidence>
<keyword evidence="9" id="KW-1185">Reference proteome</keyword>
<evidence type="ECO:0000256" key="1">
    <source>
        <dbReference type="ARBA" id="ARBA00008506"/>
    </source>
</evidence>
<keyword evidence="3 5" id="KW-0722">Serine protease inhibitor</keyword>
<keyword evidence="6" id="KW-0732">Signal</keyword>
<evidence type="ECO:0000256" key="5">
    <source>
        <dbReference type="RuleBase" id="RU003856"/>
    </source>
</evidence>
<evidence type="ECO:0000256" key="3">
    <source>
        <dbReference type="ARBA" id="ARBA00022900"/>
    </source>
</evidence>
<comment type="similarity">
    <text evidence="1 5">Belongs to the Bowman-Birk serine protease inhibitor family.</text>
</comment>
<dbReference type="GO" id="GO:0005576">
    <property type="term" value="C:extracellular region"/>
    <property type="evidence" value="ECO:0007669"/>
    <property type="project" value="InterPro"/>
</dbReference>
<dbReference type="PANTHER" id="PTHR33479:SF6">
    <property type="entry name" value="BOWMAN-BIRK SERINE PROTEASE INHIBITOR FAMILY PROTEIN, EXPRESSED"/>
    <property type="match status" value="1"/>
</dbReference>
<dbReference type="CDD" id="cd00023">
    <property type="entry name" value="BBI"/>
    <property type="match status" value="1"/>
</dbReference>
<dbReference type="GO" id="GO:0004867">
    <property type="term" value="F:serine-type endopeptidase inhibitor activity"/>
    <property type="evidence" value="ECO:0007669"/>
    <property type="project" value="UniProtKB-KW"/>
</dbReference>
<protein>
    <recommendedName>
        <fullName evidence="7">Bowman-Birk serine protease inhibitors family domain-containing protein</fullName>
    </recommendedName>
</protein>
<feature type="chain" id="PRO_5041960249" description="Bowman-Birk serine protease inhibitors family domain-containing protein" evidence="6">
    <location>
        <begin position="29"/>
        <end position="125"/>
    </location>
</feature>
<feature type="signal peptide" evidence="6">
    <location>
        <begin position="1"/>
        <end position="28"/>
    </location>
</feature>
<keyword evidence="4" id="KW-1015">Disulfide bond</keyword>
<evidence type="ECO:0000313" key="8">
    <source>
        <dbReference type="EMBL" id="KAJ3689146.1"/>
    </source>
</evidence>
<keyword evidence="2 5" id="KW-0646">Protease inhibitor</keyword>
<dbReference type="InterPro" id="IPR000877">
    <property type="entry name" value="Prot_inh_BBI"/>
</dbReference>
<dbReference type="PANTHER" id="PTHR33479">
    <property type="entry name" value="BOWMAN-BIRK TYPE BRAN TRYPSIN INHIBITOR"/>
    <property type="match status" value="1"/>
</dbReference>